<reference evidence="1 2" key="1">
    <citation type="submission" date="2020-07" db="EMBL/GenBank/DDBJ databases">
        <title>Exploring microbial biodiversity for novel pathways involved in the catabolism of aromatic compounds derived from lignin.</title>
        <authorList>
            <person name="Elkins J."/>
        </authorList>
    </citation>
    <scope>NUCLEOTIDE SEQUENCE [LARGE SCALE GENOMIC DNA]</scope>
    <source>
        <strain evidence="1 2">VanB</strain>
    </source>
</reference>
<sequence length="35" mass="3895">MGKTRSRAHEGKLRMLSGLLLDKRPDGRSTTLLKA</sequence>
<evidence type="ECO:0000313" key="1">
    <source>
        <dbReference type="EMBL" id="NYH10656.1"/>
    </source>
</evidence>
<organism evidence="1 2">
    <name type="scientific">Pseudomonas moraviensis</name>
    <dbReference type="NCBI Taxonomy" id="321662"/>
    <lineage>
        <taxon>Bacteria</taxon>
        <taxon>Pseudomonadati</taxon>
        <taxon>Pseudomonadota</taxon>
        <taxon>Gammaproteobacteria</taxon>
        <taxon>Pseudomonadales</taxon>
        <taxon>Pseudomonadaceae</taxon>
        <taxon>Pseudomonas</taxon>
    </lineage>
</organism>
<dbReference type="AlphaFoldDB" id="A0A7Z0AUV5"/>
<accession>A0A7Z0AUV5</accession>
<gene>
    <name evidence="1" type="ORF">GGI52_003699</name>
</gene>
<proteinExistence type="predicted"/>
<evidence type="ECO:0000313" key="2">
    <source>
        <dbReference type="Proteomes" id="UP000553035"/>
    </source>
</evidence>
<name>A0A7Z0AUV5_9PSED</name>
<dbReference type="Proteomes" id="UP000553035">
    <property type="component" value="Unassembled WGS sequence"/>
</dbReference>
<dbReference type="EMBL" id="JACCAT010000001">
    <property type="protein sequence ID" value="NYH10656.1"/>
    <property type="molecule type" value="Genomic_DNA"/>
</dbReference>
<comment type="caution">
    <text evidence="1">The sequence shown here is derived from an EMBL/GenBank/DDBJ whole genome shotgun (WGS) entry which is preliminary data.</text>
</comment>
<protein>
    <submittedName>
        <fullName evidence="1">Uncharacterized protein</fullName>
    </submittedName>
</protein>